<dbReference type="OrthoDB" id="9797415at2"/>
<dbReference type="NCBIfam" id="TIGR01549">
    <property type="entry name" value="HAD-SF-IA-v1"/>
    <property type="match status" value="1"/>
</dbReference>
<proteinExistence type="predicted"/>
<gene>
    <name evidence="1" type="ORF">EV189_0542</name>
</gene>
<dbReference type="InterPro" id="IPR036412">
    <property type="entry name" value="HAD-like_sf"/>
</dbReference>
<dbReference type="GO" id="GO:0016787">
    <property type="term" value="F:hydrolase activity"/>
    <property type="evidence" value="ECO:0007669"/>
    <property type="project" value="UniProtKB-KW"/>
</dbReference>
<protein>
    <submittedName>
        <fullName evidence="1">Putative hydrolase of the HAD superfamily</fullName>
    </submittedName>
</protein>
<dbReference type="EMBL" id="SGXD01000001">
    <property type="protein sequence ID" value="RZS91305.1"/>
    <property type="molecule type" value="Genomic_DNA"/>
</dbReference>
<dbReference type="AlphaFoldDB" id="A0A4Q7NVU1"/>
<comment type="caution">
    <text evidence="1">The sequence shown here is derived from an EMBL/GenBank/DDBJ whole genome shotgun (WGS) entry which is preliminary data.</text>
</comment>
<dbReference type="Pfam" id="PF00702">
    <property type="entry name" value="Hydrolase"/>
    <property type="match status" value="1"/>
</dbReference>
<dbReference type="NCBIfam" id="TIGR01509">
    <property type="entry name" value="HAD-SF-IA-v3"/>
    <property type="match status" value="1"/>
</dbReference>
<name>A0A4Q7NVU1_9ACTN</name>
<dbReference type="SUPFAM" id="SSF56784">
    <property type="entry name" value="HAD-like"/>
    <property type="match status" value="1"/>
</dbReference>
<dbReference type="InterPro" id="IPR023214">
    <property type="entry name" value="HAD_sf"/>
</dbReference>
<keyword evidence="1" id="KW-0378">Hydrolase</keyword>
<organism evidence="1 2">
    <name type="scientific">Motilibacter rhizosphaerae</name>
    <dbReference type="NCBI Taxonomy" id="598652"/>
    <lineage>
        <taxon>Bacteria</taxon>
        <taxon>Bacillati</taxon>
        <taxon>Actinomycetota</taxon>
        <taxon>Actinomycetes</taxon>
        <taxon>Motilibacterales</taxon>
        <taxon>Motilibacteraceae</taxon>
        <taxon>Motilibacter</taxon>
    </lineage>
</organism>
<dbReference type="InterPro" id="IPR006439">
    <property type="entry name" value="HAD-SF_hydro_IA"/>
</dbReference>
<dbReference type="PRINTS" id="PR00413">
    <property type="entry name" value="HADHALOGNASE"/>
</dbReference>
<sequence length="204" mass="21861">MRSVTRALLLDYGCVLSLPQPPDAVRALESVAPDVAPADFWRGYWDVRLAYDEGMADDVYLASVLGREPTAAEVGRFVELDTAGWLHLEERMTGVLPGLHERGVPVGLLSNAPFPLARALERQPWAKAFTSLTFSADLGIAKPRPEAYLAAARALGAEPAAVVFVDDRAENVAAADAVGMTGVHHTDVAETLALLDRLLQTGDS</sequence>
<evidence type="ECO:0000313" key="2">
    <source>
        <dbReference type="Proteomes" id="UP000293638"/>
    </source>
</evidence>
<dbReference type="PANTHER" id="PTHR43611:SF3">
    <property type="entry name" value="FLAVIN MONONUCLEOTIDE HYDROLASE 1, CHLOROPLATIC"/>
    <property type="match status" value="1"/>
</dbReference>
<accession>A0A4Q7NVU1</accession>
<dbReference type="PANTHER" id="PTHR43611">
    <property type="entry name" value="ALPHA-D-GLUCOSE 1-PHOSPHATE PHOSPHATASE"/>
    <property type="match status" value="1"/>
</dbReference>
<evidence type="ECO:0000313" key="1">
    <source>
        <dbReference type="EMBL" id="RZS91305.1"/>
    </source>
</evidence>
<dbReference type="Proteomes" id="UP000293638">
    <property type="component" value="Unassembled WGS sequence"/>
</dbReference>
<dbReference type="Gene3D" id="3.40.50.1000">
    <property type="entry name" value="HAD superfamily/HAD-like"/>
    <property type="match status" value="1"/>
</dbReference>
<reference evidence="1 2" key="1">
    <citation type="submission" date="2019-02" db="EMBL/GenBank/DDBJ databases">
        <title>Genomic Encyclopedia of Type Strains, Phase IV (KMG-IV): sequencing the most valuable type-strain genomes for metagenomic binning, comparative biology and taxonomic classification.</title>
        <authorList>
            <person name="Goeker M."/>
        </authorList>
    </citation>
    <scope>NUCLEOTIDE SEQUENCE [LARGE SCALE GENOMIC DNA]</scope>
    <source>
        <strain evidence="1 2">DSM 45622</strain>
    </source>
</reference>
<keyword evidence="2" id="KW-1185">Reference proteome</keyword>